<reference evidence="1 2" key="1">
    <citation type="journal article" date="2012" name="J. Bacteriol.">
        <title>Genome sequence of the soybean symbiont Sinorhizobium fredii HH103.</title>
        <authorList>
            <person name="Weidner S."/>
            <person name="Becker A."/>
            <person name="Bonilla I."/>
            <person name="Jaenicke S."/>
            <person name="Lloret J."/>
            <person name="Margaret I."/>
            <person name="Puhler A."/>
            <person name="Ruiz-Sainz J.E."/>
            <person name="Schneiker-Bekel S."/>
            <person name="Szczepanowski R."/>
            <person name="Vinardell J.M."/>
            <person name="Zehner S."/>
            <person name="Gottfert M."/>
        </authorList>
    </citation>
    <scope>NUCLEOTIDE SEQUENCE [LARGE SCALE GENOMIC DNA]</scope>
    <source>
        <strain evidence="1 2">HH103</strain>
        <plasmid evidence="2">pSfHH103e</plasmid>
    </source>
</reference>
<geneLocation type="plasmid" evidence="1 2">
    <name>pSfHH103e</name>
</geneLocation>
<proteinExistence type="predicted"/>
<organism evidence="1 2">
    <name type="scientific">Sinorhizobium fredii (strain HH103)</name>
    <dbReference type="NCBI Taxonomy" id="1117943"/>
    <lineage>
        <taxon>Bacteria</taxon>
        <taxon>Pseudomonadati</taxon>
        <taxon>Pseudomonadota</taxon>
        <taxon>Alphaproteobacteria</taxon>
        <taxon>Hyphomicrobiales</taxon>
        <taxon>Rhizobiaceae</taxon>
        <taxon>Sinorhizobium/Ensifer group</taxon>
        <taxon>Sinorhizobium</taxon>
    </lineage>
</organism>
<keyword evidence="1" id="KW-0614">Plasmid</keyword>
<name>G9AGD6_SINF1</name>
<dbReference type="KEGG" id="sfh:SFHH103_05655"/>
<gene>
    <name evidence="1" type="ordered locus">SFHH103_05655</name>
</gene>
<sequence length="30" mass="3292">MSIKIAEVGTMSPLWARHVTPNGFVPTTHL</sequence>
<dbReference type="Proteomes" id="UP000007735">
    <property type="component" value="Plasmid pSfHH103e"/>
</dbReference>
<protein>
    <submittedName>
        <fullName evidence="1">Uncharacterized protein</fullName>
    </submittedName>
</protein>
<evidence type="ECO:0000313" key="1">
    <source>
        <dbReference type="EMBL" id="CCF00118.1"/>
    </source>
</evidence>
<dbReference type="AlphaFoldDB" id="G9AGD6"/>
<dbReference type="HOGENOM" id="CLU_3405065_0_0_5"/>
<dbReference type="EMBL" id="HE616899">
    <property type="protein sequence ID" value="CCF00118.1"/>
    <property type="molecule type" value="Genomic_DNA"/>
</dbReference>
<accession>G9AGD6</accession>
<evidence type="ECO:0000313" key="2">
    <source>
        <dbReference type="Proteomes" id="UP000007735"/>
    </source>
</evidence>